<evidence type="ECO:0000256" key="2">
    <source>
        <dbReference type="SAM" id="MobiDB-lite"/>
    </source>
</evidence>
<dbReference type="AlphaFoldDB" id="B4D0A1"/>
<reference evidence="4 5" key="1">
    <citation type="journal article" date="2011" name="J. Bacteriol.">
        <title>Genome sequence of Chthoniobacter flavus Ellin428, an aerobic heterotrophic soil bacterium.</title>
        <authorList>
            <person name="Kant R."/>
            <person name="van Passel M.W."/>
            <person name="Palva A."/>
            <person name="Lucas S."/>
            <person name="Lapidus A."/>
            <person name="Glavina Del Rio T."/>
            <person name="Dalin E."/>
            <person name="Tice H."/>
            <person name="Bruce D."/>
            <person name="Goodwin L."/>
            <person name="Pitluck S."/>
            <person name="Larimer F.W."/>
            <person name="Land M.L."/>
            <person name="Hauser L."/>
            <person name="Sangwan P."/>
            <person name="de Vos W.M."/>
            <person name="Janssen P.H."/>
            <person name="Smidt H."/>
        </authorList>
    </citation>
    <scope>NUCLEOTIDE SEQUENCE [LARGE SCALE GENOMIC DNA]</scope>
    <source>
        <strain evidence="4 5">Ellin428</strain>
    </source>
</reference>
<dbReference type="Pfam" id="PF00076">
    <property type="entry name" value="RRM_1"/>
    <property type="match status" value="1"/>
</dbReference>
<dbReference type="Gene3D" id="3.30.70.330">
    <property type="match status" value="1"/>
</dbReference>
<dbReference type="PROSITE" id="PS50102">
    <property type="entry name" value="RRM"/>
    <property type="match status" value="1"/>
</dbReference>
<keyword evidence="1" id="KW-0694">RNA-binding</keyword>
<evidence type="ECO:0000256" key="1">
    <source>
        <dbReference type="ARBA" id="ARBA00022884"/>
    </source>
</evidence>
<feature type="compositionally biased region" description="Polar residues" evidence="2">
    <location>
        <begin position="63"/>
        <end position="76"/>
    </location>
</feature>
<evidence type="ECO:0000313" key="5">
    <source>
        <dbReference type="Proteomes" id="UP000005824"/>
    </source>
</evidence>
<evidence type="ECO:0000259" key="3">
    <source>
        <dbReference type="PROSITE" id="PS50102"/>
    </source>
</evidence>
<accession>B4D0A1</accession>
<dbReference type="PANTHER" id="PTHR48025:SF1">
    <property type="entry name" value="RRM DOMAIN-CONTAINING PROTEIN"/>
    <property type="match status" value="1"/>
</dbReference>
<feature type="compositionally biased region" description="Low complexity" evidence="2">
    <location>
        <begin position="49"/>
        <end position="62"/>
    </location>
</feature>
<dbReference type="InterPro" id="IPR050502">
    <property type="entry name" value="Euk_RNA-bind_prot"/>
</dbReference>
<feature type="region of interest" description="Disordered" evidence="2">
    <location>
        <begin position="1"/>
        <end position="92"/>
    </location>
</feature>
<dbReference type="InterPro" id="IPR000504">
    <property type="entry name" value="RRM_dom"/>
</dbReference>
<protein>
    <submittedName>
        <fullName evidence="4">RNP-1 like RNA-binding protein</fullName>
    </submittedName>
</protein>
<organism evidence="4 5">
    <name type="scientific">Chthoniobacter flavus Ellin428</name>
    <dbReference type="NCBI Taxonomy" id="497964"/>
    <lineage>
        <taxon>Bacteria</taxon>
        <taxon>Pseudomonadati</taxon>
        <taxon>Verrucomicrobiota</taxon>
        <taxon>Spartobacteria</taxon>
        <taxon>Chthoniobacterales</taxon>
        <taxon>Chthoniobacteraceae</taxon>
        <taxon>Chthoniobacter</taxon>
    </lineage>
</organism>
<dbReference type="PANTHER" id="PTHR48025">
    <property type="entry name" value="OS02G0815200 PROTEIN"/>
    <property type="match status" value="1"/>
</dbReference>
<evidence type="ECO:0000313" key="4">
    <source>
        <dbReference type="EMBL" id="EDY20415.1"/>
    </source>
</evidence>
<dbReference type="Proteomes" id="UP000005824">
    <property type="component" value="Unassembled WGS sequence"/>
</dbReference>
<comment type="caution">
    <text evidence="4">The sequence shown here is derived from an EMBL/GenBank/DDBJ whole genome shotgun (WGS) entry which is preliminary data.</text>
</comment>
<keyword evidence="5" id="KW-1185">Reference proteome</keyword>
<dbReference type="SMART" id="SM00360">
    <property type="entry name" value="RRM"/>
    <property type="match status" value="1"/>
</dbReference>
<dbReference type="RefSeq" id="WP_006979664.1">
    <property type="nucleotide sequence ID" value="NZ_ABVL01000005.1"/>
</dbReference>
<feature type="domain" description="RRM" evidence="3">
    <location>
        <begin position="98"/>
        <end position="176"/>
    </location>
</feature>
<dbReference type="InParanoid" id="B4D0A1"/>
<proteinExistence type="predicted"/>
<dbReference type="GO" id="GO:0003723">
    <property type="term" value="F:RNA binding"/>
    <property type="evidence" value="ECO:0007669"/>
    <property type="project" value="UniProtKB-KW"/>
</dbReference>
<feature type="compositionally biased region" description="Basic residues" evidence="2">
    <location>
        <begin position="9"/>
        <end position="22"/>
    </location>
</feature>
<dbReference type="EMBL" id="ABVL01000005">
    <property type="protein sequence ID" value="EDY20415.1"/>
    <property type="molecule type" value="Genomic_DNA"/>
</dbReference>
<feature type="compositionally biased region" description="Polar residues" evidence="2">
    <location>
        <begin position="26"/>
        <end position="37"/>
    </location>
</feature>
<dbReference type="InterPro" id="IPR035979">
    <property type="entry name" value="RBD_domain_sf"/>
</dbReference>
<name>B4D0A1_9BACT</name>
<dbReference type="STRING" id="497964.CfE428DRAFT_2339"/>
<dbReference type="eggNOG" id="COG0724">
    <property type="taxonomic scope" value="Bacteria"/>
</dbReference>
<dbReference type="SUPFAM" id="SSF54928">
    <property type="entry name" value="RNA-binding domain, RBD"/>
    <property type="match status" value="1"/>
</dbReference>
<gene>
    <name evidence="4" type="ORF">CfE428DRAFT_2339</name>
</gene>
<sequence length="185" mass="20122">MRSNDSRGSGRRSGRGPRRSSRPRNETTTSRPATQTPPAKKTFWQKLVSFFSSKPAKSAPASTNGNANGSAQNRGSASAPPREARPVRKPEAVEVTSPKLYVGNLSYDATESDLSELFNGVGTVKSAEIVSHKYNEKSKGFGFVTMTTVDEAKRAVVELHDKEFMGRKLVVSGAKTSEREPNYRG</sequence>
<feature type="compositionally biased region" description="Basic and acidic residues" evidence="2">
    <location>
        <begin position="82"/>
        <end position="92"/>
    </location>
</feature>
<dbReference type="InterPro" id="IPR012677">
    <property type="entry name" value="Nucleotide-bd_a/b_plait_sf"/>
</dbReference>